<dbReference type="GO" id="GO:0016706">
    <property type="term" value="F:2-oxoglutarate-dependent dioxygenase activity"/>
    <property type="evidence" value="ECO:0007669"/>
    <property type="project" value="UniProtKB-ARBA"/>
</dbReference>
<dbReference type="Pfam" id="PF02668">
    <property type="entry name" value="TauD"/>
    <property type="match status" value="1"/>
</dbReference>
<keyword evidence="6" id="KW-1185">Reference proteome</keyword>
<evidence type="ECO:0000259" key="4">
    <source>
        <dbReference type="Pfam" id="PF02668"/>
    </source>
</evidence>
<reference evidence="5 6" key="1">
    <citation type="submission" date="2019-03" db="EMBL/GenBank/DDBJ databases">
        <title>Genomic Encyclopedia of Type Strains, Phase IV (KMG-IV): sequencing the most valuable type-strain genomes for metagenomic binning, comparative biology and taxonomic classification.</title>
        <authorList>
            <person name="Goeker M."/>
        </authorList>
    </citation>
    <scope>NUCLEOTIDE SEQUENCE [LARGE SCALE GENOMIC DNA]</scope>
    <source>
        <strain evidence="5 6">DSM 24591</strain>
    </source>
</reference>
<dbReference type="InterPro" id="IPR050411">
    <property type="entry name" value="AlphaKG_dependent_hydroxylases"/>
</dbReference>
<keyword evidence="2" id="KW-0560">Oxidoreductase</keyword>
<comment type="cofactor">
    <cofactor evidence="1">
        <name>Fe(2+)</name>
        <dbReference type="ChEBI" id="CHEBI:29033"/>
    </cofactor>
</comment>
<dbReference type="GO" id="GO:0017000">
    <property type="term" value="P:antibiotic biosynthetic process"/>
    <property type="evidence" value="ECO:0007669"/>
    <property type="project" value="UniProtKB-KW"/>
</dbReference>
<protein>
    <submittedName>
        <fullName evidence="5">TfdA family taurine catabolism dioxygenase TauD</fullName>
    </submittedName>
</protein>
<dbReference type="Proteomes" id="UP000295525">
    <property type="component" value="Unassembled WGS sequence"/>
</dbReference>
<dbReference type="EMBL" id="SMAJ01000008">
    <property type="protein sequence ID" value="TCT06353.1"/>
    <property type="molecule type" value="Genomic_DNA"/>
</dbReference>
<accession>A0A4R3M0V6</accession>
<keyword evidence="5" id="KW-0223">Dioxygenase</keyword>
<organism evidence="5 6">
    <name type="scientific">Paralcaligenes ureilyticus</name>
    <dbReference type="NCBI Taxonomy" id="627131"/>
    <lineage>
        <taxon>Bacteria</taxon>
        <taxon>Pseudomonadati</taxon>
        <taxon>Pseudomonadota</taxon>
        <taxon>Betaproteobacteria</taxon>
        <taxon>Burkholderiales</taxon>
        <taxon>Alcaligenaceae</taxon>
        <taxon>Paralcaligenes</taxon>
    </lineage>
</organism>
<evidence type="ECO:0000256" key="2">
    <source>
        <dbReference type="ARBA" id="ARBA00023002"/>
    </source>
</evidence>
<dbReference type="InterPro" id="IPR042098">
    <property type="entry name" value="TauD-like_sf"/>
</dbReference>
<evidence type="ECO:0000313" key="5">
    <source>
        <dbReference type="EMBL" id="TCT06353.1"/>
    </source>
</evidence>
<dbReference type="PANTHER" id="PTHR10696:SF56">
    <property type="entry name" value="TAUD_TFDA-LIKE DOMAIN-CONTAINING PROTEIN"/>
    <property type="match status" value="1"/>
</dbReference>
<dbReference type="SUPFAM" id="SSF51197">
    <property type="entry name" value="Clavaminate synthase-like"/>
    <property type="match status" value="1"/>
</dbReference>
<proteinExistence type="predicted"/>
<evidence type="ECO:0000256" key="3">
    <source>
        <dbReference type="ARBA" id="ARBA00023194"/>
    </source>
</evidence>
<dbReference type="AlphaFoldDB" id="A0A4R3M0V6"/>
<sequence>MFVIFIKEKNAMGAVKNVLSADIPVKIEGPAAWKGAEMVGNSEWIHTLDASDIEEIDRALRAFHAGGLSMGDINPQTFPLPSFSNRLKQILSEILEGRGFVLLRGLPVERYGKEDSAIAYLGIGSHLGGFRSQNAKGHLLGHVRDMGADISQAKTRYYQTNRGLEYHTDSCDIVGLLCLRTAKAGGESRIASSVTIYNAMMARRPDLAAQLFHAFPTDRRGEIPEGMKPWFEVPVFNWYAGYLTTIYSGQYIRSAQKNFPQARRLTELETEALEMLDNLTNDPRLNLQMEFRVGDMQFLHNQQILHSRADFEDWPEPERRRHLLRLWLAPKNARPLPESFAARYGSLEPGNRGGIVVKDTRLTFSLEDL</sequence>
<evidence type="ECO:0000256" key="1">
    <source>
        <dbReference type="ARBA" id="ARBA00001954"/>
    </source>
</evidence>
<gene>
    <name evidence="5" type="ORF">EDC26_10889</name>
</gene>
<dbReference type="PANTHER" id="PTHR10696">
    <property type="entry name" value="GAMMA-BUTYROBETAINE HYDROXYLASE-RELATED"/>
    <property type="match status" value="1"/>
</dbReference>
<dbReference type="InterPro" id="IPR003819">
    <property type="entry name" value="TauD/TfdA-like"/>
</dbReference>
<name>A0A4R3M0V6_9BURK</name>
<keyword evidence="3" id="KW-0045">Antibiotic biosynthesis</keyword>
<comment type="caution">
    <text evidence="5">The sequence shown here is derived from an EMBL/GenBank/DDBJ whole genome shotgun (WGS) entry which is preliminary data.</text>
</comment>
<dbReference type="Gene3D" id="3.60.130.10">
    <property type="entry name" value="Clavaminate synthase-like"/>
    <property type="match status" value="1"/>
</dbReference>
<evidence type="ECO:0000313" key="6">
    <source>
        <dbReference type="Proteomes" id="UP000295525"/>
    </source>
</evidence>
<feature type="domain" description="TauD/TfdA-like" evidence="4">
    <location>
        <begin position="73"/>
        <end position="327"/>
    </location>
</feature>